<feature type="region of interest" description="Disordered" evidence="1">
    <location>
        <begin position="49"/>
        <end position="74"/>
    </location>
</feature>
<accession>A0ABC8C171</accession>
<keyword evidence="3" id="KW-1185">Reference proteome</keyword>
<dbReference type="EMBL" id="CP020563">
    <property type="protein sequence ID" value="ARF76047.1"/>
    <property type="molecule type" value="Genomic_DNA"/>
</dbReference>
<dbReference type="Proteomes" id="UP000192251">
    <property type="component" value="Chromosome"/>
</dbReference>
<dbReference type="AlphaFoldDB" id="A0ABC8C171"/>
<dbReference type="KEGG" id="kab:B7C62_30090"/>
<evidence type="ECO:0000313" key="2">
    <source>
        <dbReference type="EMBL" id="ARF76047.1"/>
    </source>
</evidence>
<proteinExistence type="predicted"/>
<dbReference type="RefSeq" id="WP_084751180.1">
    <property type="nucleotide sequence ID" value="NZ_CP020563.1"/>
</dbReference>
<reference evidence="2 3" key="1">
    <citation type="submission" date="2017-04" db="EMBL/GenBank/DDBJ databases">
        <title>The complete genome sequence of Streptomyces albolongus YIM 101047, the producer of novel bafilomycins and novel odoriferous sesquiterpenoids.</title>
        <authorList>
            <person name="Yin M."/>
            <person name="Jiang Y."/>
        </authorList>
    </citation>
    <scope>NUCLEOTIDE SEQUENCE [LARGE SCALE GENOMIC DNA]</scope>
    <source>
        <strain evidence="2 3">YIM 101047</strain>
    </source>
</reference>
<organism evidence="2 3">
    <name type="scientific">Kitasatospora albolonga</name>
    <dbReference type="NCBI Taxonomy" id="68173"/>
    <lineage>
        <taxon>Bacteria</taxon>
        <taxon>Bacillati</taxon>
        <taxon>Actinomycetota</taxon>
        <taxon>Actinomycetes</taxon>
        <taxon>Kitasatosporales</taxon>
        <taxon>Streptomycetaceae</taxon>
        <taxon>Kitasatospora</taxon>
    </lineage>
</organism>
<gene>
    <name evidence="2" type="ORF">B7C62_30090</name>
</gene>
<protein>
    <submittedName>
        <fullName evidence="2">Uncharacterized protein</fullName>
    </submittedName>
</protein>
<sequence>MGTGEGGEQRLATSASDKKRAAKYLEEQLMPGTQAAGRMAVGGGSVRASFLAPSAAPPSPPLREDTGVSGLSGWASDQGVSDALGAWQAQVNGLMARLQKELNGLKGAKSILRGQDLAAGAQMNSIRPPSSFDGM</sequence>
<evidence type="ECO:0000313" key="3">
    <source>
        <dbReference type="Proteomes" id="UP000192251"/>
    </source>
</evidence>
<name>A0ABC8C171_9ACTN</name>
<evidence type="ECO:0000256" key="1">
    <source>
        <dbReference type="SAM" id="MobiDB-lite"/>
    </source>
</evidence>